<dbReference type="Proteomes" id="UP000193986">
    <property type="component" value="Unassembled WGS sequence"/>
</dbReference>
<sequence>MPRLPLLLQAARNASRGQGVLQDLAPAACLVRKKRHQHRRSRCAHEGEIRYSCRLAFAHNHVDSIVQATRYPDLTLDALFR</sequence>
<proteinExistence type="predicted"/>
<evidence type="ECO:0000313" key="2">
    <source>
        <dbReference type="Proteomes" id="UP000193986"/>
    </source>
</evidence>
<organism evidence="1 2">
    <name type="scientific">Naematelia encephala</name>
    <dbReference type="NCBI Taxonomy" id="71784"/>
    <lineage>
        <taxon>Eukaryota</taxon>
        <taxon>Fungi</taxon>
        <taxon>Dikarya</taxon>
        <taxon>Basidiomycota</taxon>
        <taxon>Agaricomycotina</taxon>
        <taxon>Tremellomycetes</taxon>
        <taxon>Tremellales</taxon>
        <taxon>Naemateliaceae</taxon>
        <taxon>Naematelia</taxon>
    </lineage>
</organism>
<reference evidence="1 2" key="1">
    <citation type="submission" date="2016-07" db="EMBL/GenBank/DDBJ databases">
        <title>Pervasive Adenine N6-methylation of Active Genes in Fungi.</title>
        <authorList>
            <consortium name="DOE Joint Genome Institute"/>
            <person name="Mondo S.J."/>
            <person name="Dannebaum R.O."/>
            <person name="Kuo R.C."/>
            <person name="Labutti K."/>
            <person name="Haridas S."/>
            <person name="Kuo A."/>
            <person name="Salamov A."/>
            <person name="Ahrendt S.R."/>
            <person name="Lipzen A."/>
            <person name="Sullivan W."/>
            <person name="Andreopoulos W.B."/>
            <person name="Clum A."/>
            <person name="Lindquist E."/>
            <person name="Daum C."/>
            <person name="Ramamoorthy G.K."/>
            <person name="Gryganskyi A."/>
            <person name="Culley D."/>
            <person name="Magnuson J.K."/>
            <person name="James T.Y."/>
            <person name="O'Malley M.A."/>
            <person name="Stajich J.E."/>
            <person name="Spatafora J.W."/>
            <person name="Visel A."/>
            <person name="Grigoriev I.V."/>
        </authorList>
    </citation>
    <scope>NUCLEOTIDE SEQUENCE [LARGE SCALE GENOMIC DNA]</scope>
    <source>
        <strain evidence="1 2">68-887.2</strain>
    </source>
</reference>
<dbReference type="InParanoid" id="A0A1Y2AQI0"/>
<protein>
    <submittedName>
        <fullName evidence="1">Uncharacterized protein</fullName>
    </submittedName>
</protein>
<dbReference type="EMBL" id="MCFC01000067">
    <property type="protein sequence ID" value="ORY24477.1"/>
    <property type="molecule type" value="Genomic_DNA"/>
</dbReference>
<name>A0A1Y2AQI0_9TREE</name>
<gene>
    <name evidence="1" type="ORF">BCR39DRAFT_321864</name>
</gene>
<dbReference type="AlphaFoldDB" id="A0A1Y2AQI0"/>
<accession>A0A1Y2AQI0</accession>
<comment type="caution">
    <text evidence="1">The sequence shown here is derived from an EMBL/GenBank/DDBJ whole genome shotgun (WGS) entry which is preliminary data.</text>
</comment>
<keyword evidence="2" id="KW-1185">Reference proteome</keyword>
<evidence type="ECO:0000313" key="1">
    <source>
        <dbReference type="EMBL" id="ORY24477.1"/>
    </source>
</evidence>